<keyword evidence="4" id="KW-0808">Transferase</keyword>
<dbReference type="InterPro" id="IPR036361">
    <property type="entry name" value="SAP_dom_sf"/>
</dbReference>
<evidence type="ECO:0000256" key="5">
    <source>
        <dbReference type="ARBA" id="ARBA00022723"/>
    </source>
</evidence>
<dbReference type="PROSITE" id="PS51044">
    <property type="entry name" value="ZF_SP_RING"/>
    <property type="match status" value="1"/>
</dbReference>
<keyword evidence="7" id="KW-0833">Ubl conjugation pathway</keyword>
<feature type="domain" description="SP-RING-type" evidence="13">
    <location>
        <begin position="370"/>
        <end position="453"/>
    </location>
</feature>
<dbReference type="EMBL" id="JNBR01000481">
    <property type="protein sequence ID" value="OQR92056.1"/>
    <property type="molecule type" value="Genomic_DNA"/>
</dbReference>
<evidence type="ECO:0000259" key="12">
    <source>
        <dbReference type="PROSITE" id="PS50800"/>
    </source>
</evidence>
<dbReference type="SUPFAM" id="SSF68906">
    <property type="entry name" value="SAP domain"/>
    <property type="match status" value="1"/>
</dbReference>
<dbReference type="Pfam" id="PF02891">
    <property type="entry name" value="zf-MIZ"/>
    <property type="match status" value="1"/>
</dbReference>
<dbReference type="STRING" id="1202772.A0A1V9Z221"/>
<keyword evidence="8" id="KW-0862">Zinc</keyword>
<feature type="domain" description="SAP" evidence="12">
    <location>
        <begin position="13"/>
        <end position="47"/>
    </location>
</feature>
<comment type="subcellular location">
    <subcellularLocation>
        <location evidence="1">Nucleus</location>
    </subcellularLocation>
</comment>
<feature type="region of interest" description="Disordered" evidence="11">
    <location>
        <begin position="503"/>
        <end position="526"/>
    </location>
</feature>
<dbReference type="Proteomes" id="UP000243579">
    <property type="component" value="Unassembled WGS sequence"/>
</dbReference>
<dbReference type="PANTHER" id="PTHR10782:SF4">
    <property type="entry name" value="TONALLI, ISOFORM E"/>
    <property type="match status" value="1"/>
</dbReference>
<dbReference type="GO" id="GO:0008270">
    <property type="term" value="F:zinc ion binding"/>
    <property type="evidence" value="ECO:0007669"/>
    <property type="project" value="UniProtKB-KW"/>
</dbReference>
<dbReference type="Gene3D" id="3.30.40.10">
    <property type="entry name" value="Zinc/RING finger domain, C3HC4 (zinc finger)"/>
    <property type="match status" value="1"/>
</dbReference>
<comment type="pathway">
    <text evidence="2">Protein modification; protein sumoylation.</text>
</comment>
<dbReference type="Gene3D" id="1.10.720.30">
    <property type="entry name" value="SAP domain"/>
    <property type="match status" value="1"/>
</dbReference>
<dbReference type="InterPro" id="IPR004181">
    <property type="entry name" value="Znf_MIZ"/>
</dbReference>
<dbReference type="PANTHER" id="PTHR10782">
    <property type="entry name" value="ZINC FINGER MIZ DOMAIN-CONTAINING PROTEIN"/>
    <property type="match status" value="1"/>
</dbReference>
<dbReference type="Pfam" id="PF02037">
    <property type="entry name" value="SAP"/>
    <property type="match status" value="1"/>
</dbReference>
<dbReference type="GO" id="GO:0016925">
    <property type="term" value="P:protein sumoylation"/>
    <property type="evidence" value="ECO:0007669"/>
    <property type="project" value="UniProtKB-UniPathway"/>
</dbReference>
<keyword evidence="9" id="KW-0539">Nucleus</keyword>
<dbReference type="OrthoDB" id="27975at2759"/>
<keyword evidence="6 10" id="KW-0863">Zinc-finger</keyword>
<feature type="region of interest" description="Disordered" evidence="11">
    <location>
        <begin position="803"/>
        <end position="847"/>
    </location>
</feature>
<dbReference type="Gene3D" id="2.60.120.780">
    <property type="entry name" value="PINIT domain"/>
    <property type="match status" value="1"/>
</dbReference>
<dbReference type="Pfam" id="PF25527">
    <property type="entry name" value="GBD-like_ZMIZ1_ZMIZ2"/>
    <property type="match status" value="1"/>
</dbReference>
<evidence type="ECO:0000256" key="4">
    <source>
        <dbReference type="ARBA" id="ARBA00022679"/>
    </source>
</evidence>
<keyword evidence="5" id="KW-0479">Metal-binding</keyword>
<evidence type="ECO:0000256" key="6">
    <source>
        <dbReference type="ARBA" id="ARBA00022771"/>
    </source>
</evidence>
<evidence type="ECO:0000313" key="15">
    <source>
        <dbReference type="Proteomes" id="UP000243579"/>
    </source>
</evidence>
<dbReference type="GO" id="GO:0061665">
    <property type="term" value="F:SUMO ligase activity"/>
    <property type="evidence" value="ECO:0007669"/>
    <property type="project" value="TreeGrafter"/>
</dbReference>
<dbReference type="GO" id="GO:0016874">
    <property type="term" value="F:ligase activity"/>
    <property type="evidence" value="ECO:0007669"/>
    <property type="project" value="UniProtKB-KW"/>
</dbReference>
<evidence type="ECO:0000256" key="10">
    <source>
        <dbReference type="PROSITE-ProRule" id="PRU00452"/>
    </source>
</evidence>
<evidence type="ECO:0000256" key="7">
    <source>
        <dbReference type="ARBA" id="ARBA00022786"/>
    </source>
</evidence>
<reference evidence="14 15" key="1">
    <citation type="journal article" date="2014" name="Genome Biol. Evol.">
        <title>The secreted proteins of Achlya hypogyna and Thraustotheca clavata identify the ancestral oomycete secretome and reveal gene acquisitions by horizontal gene transfer.</title>
        <authorList>
            <person name="Misner I."/>
            <person name="Blouin N."/>
            <person name="Leonard G."/>
            <person name="Richards T.A."/>
            <person name="Lane C.E."/>
        </authorList>
    </citation>
    <scope>NUCLEOTIDE SEQUENCE [LARGE SCALE GENOMIC DNA]</scope>
    <source>
        <strain evidence="14 15">ATCC 48635</strain>
    </source>
</reference>
<evidence type="ECO:0000256" key="2">
    <source>
        <dbReference type="ARBA" id="ARBA00004718"/>
    </source>
</evidence>
<dbReference type="InterPro" id="IPR057847">
    <property type="entry name" value="ZMIZ1/ZMIZ2_GBD-like"/>
</dbReference>
<sequence length="847" mass="91142">METVQIETLKGRLQCLRIPELKIIMKAMSLSSSGRKQELVDRIYDKVASYNSGLAQHASQSETHATFYKHQMAKAIAVMNQQLGIRTNEMRGHPMPERPPPVYKAPIQQPMNSHGWTPGPIPMPMPPARMNQLPFPQALAHGVVASTAPELNNARCMCPVRSGGSTTKCCACSLVVHNKCHGLPVESTDWHCEACRSKVFDPFFKVIATYGSPFFARFNVPRPQSFLFELSHQDVDMLRQTRGTGPGATELQLRCFALCHGLSEGHSWPTTSQISVNGYAVQLVQRANPGQTNVSKVLRELPLNLGQHCRPGRNVVEIRGNDQHGMLYAFLVQRVARESLDSLVAVVQANSRHVTYDSAKQNVIASFGDDDDDIVATCTMLSVRCPLGLSVIELPARGVHCQHLQCFDLKTFLMFNKSARSRAWKCIVCHKFIALNDLRIDPFLKALLAQVADDEELEEVEIFPDATWKKRVDEEAEAKAKKPKVEEAEAVDVAAPVDSIDLTLSSDDEAEAPTPAWRPPPRPAGMDAMTALWAPLPSPTWPAESPFRLPDAHPLDLALDMLPLPSDMWAPAPQPTFAGTSAAAIDVLSSPVAQPARSADIVLVPPPAACSADEVLAAPQALPPMARSSDIVFAPPDTVAPVARSSDIVLAPSEAAGHSADIILAPPETTTTMAPSANSVLPALVAATATARSADIVLPPYETQSSDVVAAPASAMSHSADIVLAPAASPEARSADIVLAPEASPVGPAPARSFFETTMRTPPPQLTPSPRTTTPVVSPLPAIASLLDDEEDSLSPPLAVWPRTAASASRPHRRRLMRGDHLARPASSSGSSSNALPEIICLDDDSD</sequence>
<dbReference type="GO" id="GO:0000785">
    <property type="term" value="C:chromatin"/>
    <property type="evidence" value="ECO:0007669"/>
    <property type="project" value="TreeGrafter"/>
</dbReference>
<dbReference type="PROSITE" id="PS50800">
    <property type="entry name" value="SAP"/>
    <property type="match status" value="1"/>
</dbReference>
<evidence type="ECO:0000256" key="8">
    <source>
        <dbReference type="ARBA" id="ARBA00022833"/>
    </source>
</evidence>
<keyword evidence="15" id="KW-1185">Reference proteome</keyword>
<evidence type="ECO:0000256" key="3">
    <source>
        <dbReference type="ARBA" id="ARBA00005383"/>
    </source>
</evidence>
<accession>A0A1V9Z221</accession>
<evidence type="ECO:0000256" key="9">
    <source>
        <dbReference type="ARBA" id="ARBA00023242"/>
    </source>
</evidence>
<dbReference type="SUPFAM" id="SSF57903">
    <property type="entry name" value="FYVE/PHD zinc finger"/>
    <property type="match status" value="1"/>
</dbReference>
<dbReference type="InterPro" id="IPR003034">
    <property type="entry name" value="SAP_dom"/>
</dbReference>
<comment type="similarity">
    <text evidence="3">Belongs to the PIAS family.</text>
</comment>
<dbReference type="InterPro" id="IPR013083">
    <property type="entry name" value="Znf_RING/FYVE/PHD"/>
</dbReference>
<dbReference type="AlphaFoldDB" id="A0A1V9Z221"/>
<dbReference type="InterPro" id="IPR011011">
    <property type="entry name" value="Znf_FYVE_PHD"/>
</dbReference>
<proteinExistence type="inferred from homology"/>
<protein>
    <submittedName>
        <fullName evidence="14">SUMO ligase</fullName>
    </submittedName>
</protein>
<comment type="caution">
    <text evidence="14">The sequence shown here is derived from an EMBL/GenBank/DDBJ whole genome shotgun (WGS) entry which is preliminary data.</text>
</comment>
<evidence type="ECO:0000259" key="13">
    <source>
        <dbReference type="PROSITE" id="PS51044"/>
    </source>
</evidence>
<dbReference type="UniPathway" id="UPA00886"/>
<gene>
    <name evidence="14" type="ORF">ACHHYP_04087</name>
</gene>
<organism evidence="14 15">
    <name type="scientific">Achlya hypogyna</name>
    <name type="common">Oomycete</name>
    <name type="synonym">Protoachlya hypogyna</name>
    <dbReference type="NCBI Taxonomy" id="1202772"/>
    <lineage>
        <taxon>Eukaryota</taxon>
        <taxon>Sar</taxon>
        <taxon>Stramenopiles</taxon>
        <taxon>Oomycota</taxon>
        <taxon>Saprolegniomycetes</taxon>
        <taxon>Saprolegniales</taxon>
        <taxon>Achlyaceae</taxon>
        <taxon>Achlya</taxon>
    </lineage>
</organism>
<evidence type="ECO:0000313" key="14">
    <source>
        <dbReference type="EMBL" id="OQR92056.1"/>
    </source>
</evidence>
<name>A0A1V9Z221_ACHHY</name>
<keyword evidence="14" id="KW-0436">Ligase</keyword>
<dbReference type="GO" id="GO:0005634">
    <property type="term" value="C:nucleus"/>
    <property type="evidence" value="ECO:0007669"/>
    <property type="project" value="UniProtKB-SubCell"/>
</dbReference>
<dbReference type="CDD" id="cd16650">
    <property type="entry name" value="SP-RING_PIAS-like"/>
    <property type="match status" value="1"/>
</dbReference>
<dbReference type="InterPro" id="IPR038654">
    <property type="entry name" value="PINIT_sf"/>
</dbReference>
<evidence type="ECO:0000256" key="1">
    <source>
        <dbReference type="ARBA" id="ARBA00004123"/>
    </source>
</evidence>
<evidence type="ECO:0000256" key="11">
    <source>
        <dbReference type="SAM" id="MobiDB-lite"/>
    </source>
</evidence>